<sequence>MKVDEGGSRTARVSLVRGQHVKAARSTLLLAAAALALSGCTSLFVSTPPPLDTYELTAPAVDGRNGPSRRQILIAEPSALKSLDGQSIVIKPSPGSIQFLKGAQWSDRLPRIVQARLAETFQRAGGYIGVGKPGEGLAIDYQVIVELRSFEIKVGGSERAEVELFVRILNDRNGQVRASRVFTASAPVSGTGNDAYAAALDGAFGQAATEIVKWTETLI</sequence>
<dbReference type="Gene3D" id="3.40.50.10610">
    <property type="entry name" value="ABC-type transport auxiliary lipoprotein component"/>
    <property type="match status" value="1"/>
</dbReference>
<evidence type="ECO:0000313" key="2">
    <source>
        <dbReference type="EMBL" id="MBT1154905.1"/>
    </source>
</evidence>
<dbReference type="InterPro" id="IPR005586">
    <property type="entry name" value="ABC_trans_aux"/>
</dbReference>
<reference evidence="2" key="2">
    <citation type="submission" date="2021-03" db="EMBL/GenBank/DDBJ databases">
        <authorList>
            <person name="Artuso I."/>
            <person name="Turrini P."/>
            <person name="Pirolo M."/>
            <person name="Lugli G.A."/>
            <person name="Ventura M."/>
            <person name="Visca P."/>
        </authorList>
    </citation>
    <scope>NUCLEOTIDE SEQUENCE</scope>
    <source>
        <strain evidence="2">LMG 26462</strain>
    </source>
</reference>
<dbReference type="SUPFAM" id="SSF159594">
    <property type="entry name" value="XCC0632-like"/>
    <property type="match status" value="1"/>
</dbReference>
<comment type="caution">
    <text evidence="2">The sequence shown here is derived from an EMBL/GenBank/DDBJ whole genome shotgun (WGS) entry which is preliminary data.</text>
</comment>
<keyword evidence="3" id="KW-1185">Reference proteome</keyword>
<reference evidence="2" key="1">
    <citation type="journal article" date="2021" name="Microorganisms">
        <title>Phylogenomic Reconstruction and Metabolic Potential of the Genus Aminobacter.</title>
        <authorList>
            <person name="Artuso I."/>
            <person name="Turrini P."/>
            <person name="Pirolo M."/>
            <person name="Lugli G.A."/>
            <person name="Ventura M."/>
            <person name="Visca P."/>
        </authorList>
    </citation>
    <scope>NUCLEOTIDE SEQUENCE</scope>
    <source>
        <strain evidence="2">LMG 26462</strain>
    </source>
</reference>
<name>A0A9X1D226_9HYPH</name>
<dbReference type="AlphaFoldDB" id="A0A9X1D226"/>
<gene>
    <name evidence="2" type="ORF">J1C56_04795</name>
</gene>
<protein>
    <submittedName>
        <fullName evidence="2">Membrane integrity-associated transporter subunit PqiC</fullName>
    </submittedName>
</protein>
<dbReference type="EMBL" id="JAFLWW010000001">
    <property type="protein sequence ID" value="MBT1154905.1"/>
    <property type="molecule type" value="Genomic_DNA"/>
</dbReference>
<feature type="domain" description="ABC-type transport auxiliary lipoprotein component" evidence="1">
    <location>
        <begin position="54"/>
        <end position="212"/>
    </location>
</feature>
<dbReference type="Proteomes" id="UP001138921">
    <property type="component" value="Unassembled WGS sequence"/>
</dbReference>
<evidence type="ECO:0000259" key="1">
    <source>
        <dbReference type="Pfam" id="PF03886"/>
    </source>
</evidence>
<evidence type="ECO:0000313" key="3">
    <source>
        <dbReference type="Proteomes" id="UP001138921"/>
    </source>
</evidence>
<accession>A0A9X1D226</accession>
<proteinExistence type="predicted"/>
<dbReference type="Pfam" id="PF03886">
    <property type="entry name" value="ABC_trans_aux"/>
    <property type="match status" value="1"/>
</dbReference>
<organism evidence="2 3">
    <name type="scientific">Aminobacter anthyllidis</name>
    <dbReference type="NCBI Taxonomy" id="1035067"/>
    <lineage>
        <taxon>Bacteria</taxon>
        <taxon>Pseudomonadati</taxon>
        <taxon>Pseudomonadota</taxon>
        <taxon>Alphaproteobacteria</taxon>
        <taxon>Hyphomicrobiales</taxon>
        <taxon>Phyllobacteriaceae</taxon>
        <taxon>Aminobacter</taxon>
    </lineage>
</organism>